<gene>
    <name evidence="3" type="ORF">NW762_010695</name>
</gene>
<dbReference type="InterPro" id="IPR045851">
    <property type="entry name" value="AMP-bd_C_sf"/>
</dbReference>
<dbReference type="AlphaFoldDB" id="A0A9W8RSA4"/>
<proteinExistence type="predicted"/>
<accession>A0A9W8RSA4</accession>
<keyword evidence="4" id="KW-1185">Reference proteome</keyword>
<dbReference type="InterPro" id="IPR000873">
    <property type="entry name" value="AMP-dep_synth/lig_dom"/>
</dbReference>
<evidence type="ECO:0000313" key="3">
    <source>
        <dbReference type="EMBL" id="KAJ4252789.1"/>
    </source>
</evidence>
<reference evidence="3" key="1">
    <citation type="submission" date="2022-09" db="EMBL/GenBank/DDBJ databases">
        <title>Fusarium specimens isolated from Avocado Roots.</title>
        <authorList>
            <person name="Stajich J."/>
            <person name="Roper C."/>
            <person name="Heimlech-Rivalta G."/>
        </authorList>
    </citation>
    <scope>NUCLEOTIDE SEQUENCE</scope>
    <source>
        <strain evidence="3">CF00136</strain>
    </source>
</reference>
<dbReference type="PANTHER" id="PTHR43201:SF6">
    <property type="entry name" value="ACYL COA SYNTHETASE (EUROFUNG)"/>
    <property type="match status" value="1"/>
</dbReference>
<dbReference type="Proteomes" id="UP001152049">
    <property type="component" value="Unassembled WGS sequence"/>
</dbReference>
<dbReference type="Pfam" id="PF00501">
    <property type="entry name" value="AMP-binding"/>
    <property type="match status" value="1"/>
</dbReference>
<dbReference type="InterPro" id="IPR042099">
    <property type="entry name" value="ANL_N_sf"/>
</dbReference>
<organism evidence="3 4">
    <name type="scientific">Fusarium torreyae</name>
    <dbReference type="NCBI Taxonomy" id="1237075"/>
    <lineage>
        <taxon>Eukaryota</taxon>
        <taxon>Fungi</taxon>
        <taxon>Dikarya</taxon>
        <taxon>Ascomycota</taxon>
        <taxon>Pezizomycotina</taxon>
        <taxon>Sordariomycetes</taxon>
        <taxon>Hypocreomycetidae</taxon>
        <taxon>Hypocreales</taxon>
        <taxon>Nectriaceae</taxon>
        <taxon>Fusarium</taxon>
    </lineage>
</organism>
<dbReference type="SUPFAM" id="SSF56801">
    <property type="entry name" value="Acetyl-CoA synthetase-like"/>
    <property type="match status" value="1"/>
</dbReference>
<feature type="domain" description="AMP-binding enzyme C-terminal" evidence="2">
    <location>
        <begin position="164"/>
        <end position="246"/>
    </location>
</feature>
<evidence type="ECO:0000259" key="2">
    <source>
        <dbReference type="Pfam" id="PF13193"/>
    </source>
</evidence>
<feature type="domain" description="AMP-dependent synthetase/ligase" evidence="1">
    <location>
        <begin position="11"/>
        <end position="109"/>
    </location>
</feature>
<evidence type="ECO:0000313" key="4">
    <source>
        <dbReference type="Proteomes" id="UP001152049"/>
    </source>
</evidence>
<dbReference type="EMBL" id="JAOQAZ010000025">
    <property type="protein sequence ID" value="KAJ4252789.1"/>
    <property type="molecule type" value="Genomic_DNA"/>
</dbReference>
<sequence>MKHMDQINAKIDTVRTGIAAGTKVPPALLEEVQRRLGYKHIAITYGMTETSPASFMTETTDTLEQKLETVGRVLPHVKAKVVDGDHRILPVGARGELCVSGYLLQRGYFKNPDKTAEVMIRDENGVLWMHTGDEAVIDEHGYCRITGRIKDIIIRGGENIYPLEIEERLLQHPSLANASVVGLKDERYGEAVAAFLHIRPGHEKPPHQEIRAWVQQDLGRHKAPQHVIWIGSGEPVEEYPVTGSGKIRKDILRDMGHELIGNTQPAMAKL</sequence>
<dbReference type="GO" id="GO:0031956">
    <property type="term" value="F:medium-chain fatty acid-CoA ligase activity"/>
    <property type="evidence" value="ECO:0007669"/>
    <property type="project" value="TreeGrafter"/>
</dbReference>
<dbReference type="OrthoDB" id="10253115at2759"/>
<dbReference type="Gene3D" id="3.30.300.30">
    <property type="match status" value="1"/>
</dbReference>
<name>A0A9W8RSA4_9HYPO</name>
<protein>
    <submittedName>
        <fullName evidence="3">Uncharacterized protein</fullName>
    </submittedName>
</protein>
<dbReference type="PANTHER" id="PTHR43201">
    <property type="entry name" value="ACYL-COA SYNTHETASE"/>
    <property type="match status" value="1"/>
</dbReference>
<dbReference type="Gene3D" id="3.40.50.12780">
    <property type="entry name" value="N-terminal domain of ligase-like"/>
    <property type="match status" value="1"/>
</dbReference>
<dbReference type="GO" id="GO:0006631">
    <property type="term" value="P:fatty acid metabolic process"/>
    <property type="evidence" value="ECO:0007669"/>
    <property type="project" value="TreeGrafter"/>
</dbReference>
<comment type="caution">
    <text evidence="3">The sequence shown here is derived from an EMBL/GenBank/DDBJ whole genome shotgun (WGS) entry which is preliminary data.</text>
</comment>
<evidence type="ECO:0000259" key="1">
    <source>
        <dbReference type="Pfam" id="PF00501"/>
    </source>
</evidence>
<dbReference type="InterPro" id="IPR025110">
    <property type="entry name" value="AMP-bd_C"/>
</dbReference>
<dbReference type="Pfam" id="PF13193">
    <property type="entry name" value="AMP-binding_C"/>
    <property type="match status" value="1"/>
</dbReference>